<dbReference type="Proteomes" id="UP000050864">
    <property type="component" value="Unassembled WGS sequence"/>
</dbReference>
<feature type="signal peptide" evidence="1">
    <location>
        <begin position="1"/>
        <end position="23"/>
    </location>
</feature>
<dbReference type="Gene3D" id="2.40.160.20">
    <property type="match status" value="1"/>
</dbReference>
<protein>
    <submittedName>
        <fullName evidence="2">Membrane protein</fullName>
    </submittedName>
</protein>
<dbReference type="InterPro" id="IPR011250">
    <property type="entry name" value="OMP/PagP_B-barrel"/>
</dbReference>
<evidence type="ECO:0000313" key="2">
    <source>
        <dbReference type="EMBL" id="KRG62621.1"/>
    </source>
</evidence>
<keyword evidence="3" id="KW-1185">Reference proteome</keyword>
<name>A0A0R0BYA5_9GAMM</name>
<keyword evidence="1" id="KW-0732">Signal</keyword>
<evidence type="ECO:0000313" key="3">
    <source>
        <dbReference type="Proteomes" id="UP000050864"/>
    </source>
</evidence>
<accession>A0A0R0BYA5</accession>
<dbReference type="InterPro" id="IPR005618">
    <property type="entry name" value="OMPW"/>
</dbReference>
<dbReference type="GO" id="GO:0019867">
    <property type="term" value="C:outer membrane"/>
    <property type="evidence" value="ECO:0007669"/>
    <property type="project" value="InterPro"/>
</dbReference>
<feature type="chain" id="PRO_5006393214" evidence="1">
    <location>
        <begin position="24"/>
        <end position="212"/>
    </location>
</feature>
<reference evidence="2 3" key="1">
    <citation type="submission" date="2015-05" db="EMBL/GenBank/DDBJ databases">
        <title>Genome sequencing and analysis of members of genus Stenotrophomonas.</title>
        <authorList>
            <person name="Patil P.P."/>
            <person name="Midha S."/>
            <person name="Patil P.B."/>
        </authorList>
    </citation>
    <scope>NUCLEOTIDE SEQUENCE [LARGE SCALE GENOMIC DNA]</scope>
    <source>
        <strain evidence="2 3">DSM 18929</strain>
    </source>
</reference>
<organism evidence="2 3">
    <name type="scientific">Stenotrophomonas humi</name>
    <dbReference type="NCBI Taxonomy" id="405444"/>
    <lineage>
        <taxon>Bacteria</taxon>
        <taxon>Pseudomonadati</taxon>
        <taxon>Pseudomonadota</taxon>
        <taxon>Gammaproteobacteria</taxon>
        <taxon>Lysobacterales</taxon>
        <taxon>Lysobacteraceae</taxon>
        <taxon>Stenotrophomonas</taxon>
    </lineage>
</organism>
<gene>
    <name evidence="2" type="ORF">ABB26_15985</name>
</gene>
<dbReference type="SUPFAM" id="SSF56925">
    <property type="entry name" value="OMPA-like"/>
    <property type="match status" value="1"/>
</dbReference>
<dbReference type="OrthoDB" id="9807574at2"/>
<dbReference type="Pfam" id="PF03922">
    <property type="entry name" value="OmpW"/>
    <property type="match status" value="1"/>
</dbReference>
<comment type="caution">
    <text evidence="2">The sequence shown here is derived from an EMBL/GenBank/DDBJ whole genome shotgun (WGS) entry which is preliminary data.</text>
</comment>
<dbReference type="PATRIC" id="fig|405444.3.peg.2448"/>
<evidence type="ECO:0000256" key="1">
    <source>
        <dbReference type="SAM" id="SignalP"/>
    </source>
</evidence>
<dbReference type="AlphaFoldDB" id="A0A0R0BYA5"/>
<dbReference type="EMBL" id="LDJI01000030">
    <property type="protein sequence ID" value="KRG62621.1"/>
    <property type="molecule type" value="Genomic_DNA"/>
</dbReference>
<dbReference type="GO" id="GO:0055085">
    <property type="term" value="P:transmembrane transport"/>
    <property type="evidence" value="ECO:0007669"/>
    <property type="project" value="TreeGrafter"/>
</dbReference>
<proteinExistence type="predicted"/>
<dbReference type="STRING" id="405444.ABB26_15985"/>
<dbReference type="PANTHER" id="PTHR36920">
    <property type="match status" value="1"/>
</dbReference>
<dbReference type="PANTHER" id="PTHR36920:SF1">
    <property type="entry name" value="OUTER MEMBRANE PROTEIN W"/>
    <property type="match status" value="1"/>
</dbReference>
<dbReference type="RefSeq" id="WP_057635701.1">
    <property type="nucleotide sequence ID" value="NZ_LDJI01000030.1"/>
</dbReference>
<sequence>MRSIKILSLATVTALALSSTAFAQDASGDTASGKHFAVVGGITLLQPKSDPINGIDKFDGGPAPTVSASYYFNDNIAVELWGAVDKFNHRVRTDGGAKAGTVEQQPIALSAQYHFGAADNTFRPFVGLGYYESNFSNEKIDGLSDSGNHVGVETAKGAIGTVGVDMNINSTWFARADARYMHARPDLRVGGQSAEELKMDPWTVGFGIGARF</sequence>